<keyword evidence="2" id="KW-1185">Reference proteome</keyword>
<gene>
    <name evidence="1" type="ORF">AVEN_192157_1</name>
</gene>
<dbReference type="EMBL" id="BGPR01018695">
    <property type="protein sequence ID" value="GBN79892.1"/>
    <property type="molecule type" value="Genomic_DNA"/>
</dbReference>
<organism evidence="1 2">
    <name type="scientific">Araneus ventricosus</name>
    <name type="common">Orbweaver spider</name>
    <name type="synonym">Epeira ventricosa</name>
    <dbReference type="NCBI Taxonomy" id="182803"/>
    <lineage>
        <taxon>Eukaryota</taxon>
        <taxon>Metazoa</taxon>
        <taxon>Ecdysozoa</taxon>
        <taxon>Arthropoda</taxon>
        <taxon>Chelicerata</taxon>
        <taxon>Arachnida</taxon>
        <taxon>Araneae</taxon>
        <taxon>Araneomorphae</taxon>
        <taxon>Entelegynae</taxon>
        <taxon>Araneoidea</taxon>
        <taxon>Araneidae</taxon>
        <taxon>Araneus</taxon>
    </lineage>
</organism>
<evidence type="ECO:0000313" key="1">
    <source>
        <dbReference type="EMBL" id="GBN79892.1"/>
    </source>
</evidence>
<sequence>MKDFSEDRPEIPPTGLGEPKHAAINKWLIVRIPKSKRFRARLRYDDGNMQFMSSTLLAKLIELQKQVYQMLSRWSSSFTESGGNSRSFKGIAH</sequence>
<reference evidence="1 2" key="1">
    <citation type="journal article" date="2019" name="Sci. Rep.">
        <title>Orb-weaving spider Araneus ventricosus genome elucidates the spidroin gene catalogue.</title>
        <authorList>
            <person name="Kono N."/>
            <person name="Nakamura H."/>
            <person name="Ohtoshi R."/>
            <person name="Moran D.A.P."/>
            <person name="Shinohara A."/>
            <person name="Yoshida Y."/>
            <person name="Fujiwara M."/>
            <person name="Mori M."/>
            <person name="Tomita M."/>
            <person name="Arakawa K."/>
        </authorList>
    </citation>
    <scope>NUCLEOTIDE SEQUENCE [LARGE SCALE GENOMIC DNA]</scope>
</reference>
<dbReference type="AlphaFoldDB" id="A0A4Y2RVI1"/>
<dbReference type="Proteomes" id="UP000499080">
    <property type="component" value="Unassembled WGS sequence"/>
</dbReference>
<accession>A0A4Y2RVI1</accession>
<proteinExistence type="predicted"/>
<protein>
    <submittedName>
        <fullName evidence="1">Uncharacterized protein</fullName>
    </submittedName>
</protein>
<name>A0A4Y2RVI1_ARAVE</name>
<comment type="caution">
    <text evidence="1">The sequence shown here is derived from an EMBL/GenBank/DDBJ whole genome shotgun (WGS) entry which is preliminary data.</text>
</comment>
<evidence type="ECO:0000313" key="2">
    <source>
        <dbReference type="Proteomes" id="UP000499080"/>
    </source>
</evidence>